<dbReference type="InterPro" id="IPR020449">
    <property type="entry name" value="Tscrpt_reg_AraC-type_HTH"/>
</dbReference>
<dbReference type="PROSITE" id="PS00041">
    <property type="entry name" value="HTH_ARAC_FAMILY_1"/>
    <property type="match status" value="1"/>
</dbReference>
<dbReference type="InterPro" id="IPR003313">
    <property type="entry name" value="AraC-bd"/>
</dbReference>
<dbReference type="Pfam" id="PF02311">
    <property type="entry name" value="AraC_binding"/>
    <property type="match status" value="1"/>
</dbReference>
<dbReference type="PROSITE" id="PS01124">
    <property type="entry name" value="HTH_ARAC_FAMILY_2"/>
    <property type="match status" value="1"/>
</dbReference>
<evidence type="ECO:0000259" key="4">
    <source>
        <dbReference type="PROSITE" id="PS01124"/>
    </source>
</evidence>
<accession>A0ABT9U2N5</accession>
<organism evidence="5 6">
    <name type="scientific">Paenibacillus harenae</name>
    <dbReference type="NCBI Taxonomy" id="306543"/>
    <lineage>
        <taxon>Bacteria</taxon>
        <taxon>Bacillati</taxon>
        <taxon>Bacillota</taxon>
        <taxon>Bacilli</taxon>
        <taxon>Bacillales</taxon>
        <taxon>Paenibacillaceae</taxon>
        <taxon>Paenibacillus</taxon>
    </lineage>
</organism>
<evidence type="ECO:0000256" key="1">
    <source>
        <dbReference type="ARBA" id="ARBA00023015"/>
    </source>
</evidence>
<dbReference type="SUPFAM" id="SSF51215">
    <property type="entry name" value="Regulatory protein AraC"/>
    <property type="match status" value="1"/>
</dbReference>
<reference evidence="5 6" key="1">
    <citation type="submission" date="2023-07" db="EMBL/GenBank/DDBJ databases">
        <title>Sorghum-associated microbial communities from plants grown in Nebraska, USA.</title>
        <authorList>
            <person name="Schachtman D."/>
        </authorList>
    </citation>
    <scope>NUCLEOTIDE SEQUENCE [LARGE SCALE GENOMIC DNA]</scope>
    <source>
        <strain evidence="5 6">CC482</strain>
    </source>
</reference>
<dbReference type="Pfam" id="PF12833">
    <property type="entry name" value="HTH_18"/>
    <property type="match status" value="1"/>
</dbReference>
<dbReference type="InterPro" id="IPR018062">
    <property type="entry name" value="HTH_AraC-typ_CS"/>
</dbReference>
<protein>
    <submittedName>
        <fullName evidence="5">AraC-like DNA-binding protein</fullName>
    </submittedName>
</protein>
<dbReference type="Proteomes" id="UP001229346">
    <property type="component" value="Unassembled WGS sequence"/>
</dbReference>
<dbReference type="EMBL" id="JAUSSU010000005">
    <property type="protein sequence ID" value="MDQ0113336.1"/>
    <property type="molecule type" value="Genomic_DNA"/>
</dbReference>
<sequence length="283" mass="32493">MISISGNAMKEWHEFGVANTDCFLTVNCCGYQKLMTRNLERNREQGRADYQLIYIVRGKAVFRFGNEEIVAGGGHMVFYAPGQPQNYCYYAENTTEVYWIHFTGHAVHDYLEQFGLVGGSIYEIGSMDETVALYNKIIFELNMNKPFSGHVTTAYLLEMLALLGRKFQHGEEHHKARQYADITMIIGVMHERYSEQLVIADLARQCSLSTFRFIHKFKDVTGTTPLKYVTDIRINEAKKLLSESSLHVREVASIVGYDNPLYFSRVFRSTVGMPPSEFKKQFL</sequence>
<keyword evidence="3" id="KW-0804">Transcription</keyword>
<keyword evidence="6" id="KW-1185">Reference proteome</keyword>
<dbReference type="PANTHER" id="PTHR43280:SF2">
    <property type="entry name" value="HTH-TYPE TRANSCRIPTIONAL REGULATOR EXSA"/>
    <property type="match status" value="1"/>
</dbReference>
<proteinExistence type="predicted"/>
<dbReference type="Gene3D" id="2.60.120.280">
    <property type="entry name" value="Regulatory protein AraC"/>
    <property type="match status" value="1"/>
</dbReference>
<dbReference type="PRINTS" id="PR00032">
    <property type="entry name" value="HTHARAC"/>
</dbReference>
<dbReference type="SUPFAM" id="SSF46689">
    <property type="entry name" value="Homeodomain-like"/>
    <property type="match status" value="2"/>
</dbReference>
<name>A0ABT9U2N5_PAEHA</name>
<evidence type="ECO:0000256" key="3">
    <source>
        <dbReference type="ARBA" id="ARBA00023163"/>
    </source>
</evidence>
<evidence type="ECO:0000313" key="6">
    <source>
        <dbReference type="Proteomes" id="UP001229346"/>
    </source>
</evidence>
<dbReference type="RefSeq" id="WP_307204509.1">
    <property type="nucleotide sequence ID" value="NZ_JAUSSU010000005.1"/>
</dbReference>
<gene>
    <name evidence="5" type="ORF">J2T15_002777</name>
</gene>
<dbReference type="Gene3D" id="1.10.10.60">
    <property type="entry name" value="Homeodomain-like"/>
    <property type="match status" value="2"/>
</dbReference>
<dbReference type="PANTHER" id="PTHR43280">
    <property type="entry name" value="ARAC-FAMILY TRANSCRIPTIONAL REGULATOR"/>
    <property type="match status" value="1"/>
</dbReference>
<keyword evidence="2" id="KW-0238">DNA-binding</keyword>
<feature type="domain" description="HTH araC/xylS-type" evidence="4">
    <location>
        <begin position="183"/>
        <end position="281"/>
    </location>
</feature>
<comment type="caution">
    <text evidence="5">The sequence shown here is derived from an EMBL/GenBank/DDBJ whole genome shotgun (WGS) entry which is preliminary data.</text>
</comment>
<evidence type="ECO:0000313" key="5">
    <source>
        <dbReference type="EMBL" id="MDQ0113336.1"/>
    </source>
</evidence>
<dbReference type="InterPro" id="IPR018060">
    <property type="entry name" value="HTH_AraC"/>
</dbReference>
<dbReference type="InterPro" id="IPR037923">
    <property type="entry name" value="HTH-like"/>
</dbReference>
<dbReference type="SMART" id="SM00342">
    <property type="entry name" value="HTH_ARAC"/>
    <property type="match status" value="1"/>
</dbReference>
<evidence type="ECO:0000256" key="2">
    <source>
        <dbReference type="ARBA" id="ARBA00023125"/>
    </source>
</evidence>
<keyword evidence="1" id="KW-0805">Transcription regulation</keyword>
<dbReference type="InterPro" id="IPR009057">
    <property type="entry name" value="Homeodomain-like_sf"/>
</dbReference>